<dbReference type="EMBL" id="JBEDUW010000002">
    <property type="protein sequence ID" value="KAK9944143.1"/>
    <property type="molecule type" value="Genomic_DNA"/>
</dbReference>
<protein>
    <recommendedName>
        <fullName evidence="2">Myb/SANT-like domain-containing protein</fullName>
    </recommendedName>
</protein>
<dbReference type="PANTHER" id="PTHR47584:SF14">
    <property type="entry name" value="L10-INTERACTING MYB DOMAIN-CONTAINING PROTEIN-LIKE"/>
    <property type="match status" value="1"/>
</dbReference>
<dbReference type="InterPro" id="IPR024752">
    <property type="entry name" value="Myb/SANT-like_dom"/>
</dbReference>
<name>A0AAW1Y8C6_RUBAR</name>
<feature type="region of interest" description="Disordered" evidence="1">
    <location>
        <begin position="1"/>
        <end position="20"/>
    </location>
</feature>
<evidence type="ECO:0000259" key="2">
    <source>
        <dbReference type="Pfam" id="PF12776"/>
    </source>
</evidence>
<evidence type="ECO:0000313" key="3">
    <source>
        <dbReference type="EMBL" id="KAK9944143.1"/>
    </source>
</evidence>
<sequence>MAPSKNKNADDDNEKETADWTNKREETCIDILYEHVKKGELQASTFKGKVWAEIGDELFAAVGKRFALDQLTGKFNRLRIAHREFSDLLEHTGFGWDPVSNTVTASPDV</sequence>
<dbReference type="PANTHER" id="PTHR47584">
    <property type="match status" value="1"/>
</dbReference>
<comment type="caution">
    <text evidence="3">The sequence shown here is derived from an EMBL/GenBank/DDBJ whole genome shotgun (WGS) entry which is preliminary data.</text>
</comment>
<feature type="compositionally biased region" description="Basic and acidic residues" evidence="1">
    <location>
        <begin position="7"/>
        <end position="20"/>
    </location>
</feature>
<reference evidence="3 4" key="1">
    <citation type="journal article" date="2023" name="G3 (Bethesda)">
        <title>A chromosome-length genome assembly and annotation of blackberry (Rubus argutus, cv. 'Hillquist').</title>
        <authorList>
            <person name="Bruna T."/>
            <person name="Aryal R."/>
            <person name="Dudchenko O."/>
            <person name="Sargent D.J."/>
            <person name="Mead D."/>
            <person name="Buti M."/>
            <person name="Cavallini A."/>
            <person name="Hytonen T."/>
            <person name="Andres J."/>
            <person name="Pham M."/>
            <person name="Weisz D."/>
            <person name="Mascagni F."/>
            <person name="Usai G."/>
            <person name="Natali L."/>
            <person name="Bassil N."/>
            <person name="Fernandez G.E."/>
            <person name="Lomsadze A."/>
            <person name="Armour M."/>
            <person name="Olukolu B."/>
            <person name="Poorten T."/>
            <person name="Britton C."/>
            <person name="Davik J."/>
            <person name="Ashrafi H."/>
            <person name="Aiden E.L."/>
            <person name="Borodovsky M."/>
            <person name="Worthington M."/>
        </authorList>
    </citation>
    <scope>NUCLEOTIDE SEQUENCE [LARGE SCALE GENOMIC DNA]</scope>
    <source>
        <strain evidence="3">PI 553951</strain>
    </source>
</reference>
<evidence type="ECO:0000256" key="1">
    <source>
        <dbReference type="SAM" id="MobiDB-lite"/>
    </source>
</evidence>
<feature type="domain" description="Myb/SANT-like" evidence="2">
    <location>
        <begin position="20"/>
        <end position="108"/>
    </location>
</feature>
<accession>A0AAW1Y8C6</accession>
<dbReference type="InterPro" id="IPR045026">
    <property type="entry name" value="LIMYB"/>
</dbReference>
<dbReference type="Pfam" id="PF12776">
    <property type="entry name" value="Myb_DNA-bind_3"/>
    <property type="match status" value="1"/>
</dbReference>
<proteinExistence type="predicted"/>
<dbReference type="AlphaFoldDB" id="A0AAW1Y8C6"/>
<dbReference type="Proteomes" id="UP001457282">
    <property type="component" value="Unassembled WGS sequence"/>
</dbReference>
<gene>
    <name evidence="3" type="ORF">M0R45_009724</name>
</gene>
<organism evidence="3 4">
    <name type="scientific">Rubus argutus</name>
    <name type="common">Southern blackberry</name>
    <dbReference type="NCBI Taxonomy" id="59490"/>
    <lineage>
        <taxon>Eukaryota</taxon>
        <taxon>Viridiplantae</taxon>
        <taxon>Streptophyta</taxon>
        <taxon>Embryophyta</taxon>
        <taxon>Tracheophyta</taxon>
        <taxon>Spermatophyta</taxon>
        <taxon>Magnoliopsida</taxon>
        <taxon>eudicotyledons</taxon>
        <taxon>Gunneridae</taxon>
        <taxon>Pentapetalae</taxon>
        <taxon>rosids</taxon>
        <taxon>fabids</taxon>
        <taxon>Rosales</taxon>
        <taxon>Rosaceae</taxon>
        <taxon>Rosoideae</taxon>
        <taxon>Rosoideae incertae sedis</taxon>
        <taxon>Rubus</taxon>
    </lineage>
</organism>
<keyword evidence="4" id="KW-1185">Reference proteome</keyword>
<evidence type="ECO:0000313" key="4">
    <source>
        <dbReference type="Proteomes" id="UP001457282"/>
    </source>
</evidence>